<dbReference type="Gene3D" id="6.10.250.2750">
    <property type="match status" value="1"/>
</dbReference>
<dbReference type="AlphaFoldDB" id="A0A940WJF3"/>
<dbReference type="Proteomes" id="UP000674234">
    <property type="component" value="Unassembled WGS sequence"/>
</dbReference>
<dbReference type="EMBL" id="JAFCNB010000013">
    <property type="protein sequence ID" value="MBP2706636.1"/>
    <property type="molecule type" value="Genomic_DNA"/>
</dbReference>
<dbReference type="InterPro" id="IPR040442">
    <property type="entry name" value="Pyrv_kinase-like_dom_sf"/>
</dbReference>
<protein>
    <submittedName>
        <fullName evidence="1">Isocitrate lyase/phosphoenolpyruvate mutase family protein</fullName>
    </submittedName>
</protein>
<dbReference type="CDD" id="cd00377">
    <property type="entry name" value="ICL_PEPM"/>
    <property type="match status" value="1"/>
</dbReference>
<name>A0A940WJF3_9ACTN</name>
<evidence type="ECO:0000313" key="1">
    <source>
        <dbReference type="EMBL" id="MBP2706636.1"/>
    </source>
</evidence>
<organism evidence="1 2">
    <name type="scientific">Microbispora oryzae</name>
    <dbReference type="NCBI Taxonomy" id="2806554"/>
    <lineage>
        <taxon>Bacteria</taxon>
        <taxon>Bacillati</taxon>
        <taxon>Actinomycetota</taxon>
        <taxon>Actinomycetes</taxon>
        <taxon>Streptosporangiales</taxon>
        <taxon>Streptosporangiaceae</taxon>
        <taxon>Microbispora</taxon>
    </lineage>
</organism>
<accession>A0A940WJF3</accession>
<reference evidence="1" key="1">
    <citation type="submission" date="2021-02" db="EMBL/GenBank/DDBJ databases">
        <title>Draft genome sequence of Microbispora sp. RL4-1S isolated from rice leaves in Thailand.</title>
        <authorList>
            <person name="Muangham S."/>
            <person name="Duangmal K."/>
        </authorList>
    </citation>
    <scope>NUCLEOTIDE SEQUENCE</scope>
    <source>
        <strain evidence="1">RL4-1S</strain>
    </source>
</reference>
<dbReference type="InterPro" id="IPR015813">
    <property type="entry name" value="Pyrv/PenolPyrv_kinase-like_dom"/>
</dbReference>
<dbReference type="SUPFAM" id="SSF51621">
    <property type="entry name" value="Phosphoenolpyruvate/pyruvate domain"/>
    <property type="match status" value="1"/>
</dbReference>
<dbReference type="Gene3D" id="3.20.20.60">
    <property type="entry name" value="Phosphoenolpyruvate-binding domains"/>
    <property type="match status" value="1"/>
</dbReference>
<proteinExistence type="predicted"/>
<dbReference type="PANTHER" id="PTHR42905:SF16">
    <property type="entry name" value="CARBOXYPHOSPHONOENOLPYRUVATE PHOSPHONOMUTASE-LIKE PROTEIN (AFU_ORTHOLOGUE AFUA_5G07230)"/>
    <property type="match status" value="1"/>
</dbReference>
<dbReference type="PANTHER" id="PTHR42905">
    <property type="entry name" value="PHOSPHOENOLPYRUVATE CARBOXYLASE"/>
    <property type="match status" value="1"/>
</dbReference>
<keyword evidence="1" id="KW-0456">Lyase</keyword>
<dbReference type="InterPro" id="IPR039556">
    <property type="entry name" value="ICL/PEPM"/>
</dbReference>
<dbReference type="GO" id="GO:0016829">
    <property type="term" value="F:lyase activity"/>
    <property type="evidence" value="ECO:0007669"/>
    <property type="project" value="UniProtKB-KW"/>
</dbReference>
<dbReference type="RefSeq" id="WP_210157912.1">
    <property type="nucleotide sequence ID" value="NZ_JAFCNB010000013.1"/>
</dbReference>
<dbReference type="Pfam" id="PF13714">
    <property type="entry name" value="PEP_mutase"/>
    <property type="match status" value="1"/>
</dbReference>
<keyword evidence="2" id="KW-1185">Reference proteome</keyword>
<sequence>MTSHNADATFTTRQAGRAREFRDLHVAGRPLLLPNAWDAVSARIVEEAGAPAVATTSAGVAWSLGVPDGDRLGRGPAVELIARVAATVGVPVTADVESGFADTADGVEETIGAVLAAGAVGVNIEDAHHGGPEPLRPVRDQADRIAAARRAADAVGIPLFVNARTDTYLLSVGDPAGRVAETLRRAAAYLAAGADGIFVPGLTDLAVLSSLVEELQAPLNVLAGPGAPGVAALAGVGVARISLGSSVAAAAYAVAQRAARELFADGTYTTLDGALGYGEINALFTGRD</sequence>
<comment type="caution">
    <text evidence="1">The sequence shown here is derived from an EMBL/GenBank/DDBJ whole genome shotgun (WGS) entry which is preliminary data.</text>
</comment>
<evidence type="ECO:0000313" key="2">
    <source>
        <dbReference type="Proteomes" id="UP000674234"/>
    </source>
</evidence>
<gene>
    <name evidence="1" type="ORF">JOL79_22770</name>
</gene>